<keyword evidence="1" id="KW-0472">Membrane</keyword>
<feature type="transmembrane region" description="Helical" evidence="1">
    <location>
        <begin position="30"/>
        <end position="49"/>
    </location>
</feature>
<evidence type="ECO:0000313" key="2">
    <source>
        <dbReference type="EMBL" id="ATW26872.1"/>
    </source>
</evidence>
<dbReference type="RefSeq" id="WP_214658783.1">
    <property type="nucleotide sequence ID" value="NZ_CP017634.1"/>
</dbReference>
<evidence type="ECO:0000313" key="3">
    <source>
        <dbReference type="Proteomes" id="UP000323521"/>
    </source>
</evidence>
<name>A0A3G1KWP9_FORW1</name>
<evidence type="ECO:0008006" key="4">
    <source>
        <dbReference type="Google" id="ProtNLM"/>
    </source>
</evidence>
<protein>
    <recommendedName>
        <fullName evidence="4">DUF3147 family protein</fullName>
    </recommendedName>
</protein>
<gene>
    <name evidence="2" type="ORF">DCMF_20775</name>
</gene>
<accession>A0A3G1KWP9</accession>
<feature type="transmembrane region" description="Helical" evidence="1">
    <location>
        <begin position="61"/>
        <end position="83"/>
    </location>
</feature>
<sequence length="120" mass="13345">MNLTEAVSRFIAGGSLILLVSYLGKTKNPYVSGLAVLFPIVTTVGYYFLSLSMEGQELQRVVLVSICAVPTTIAFLITLYFTIGKLPVWQSLLLGIVAWFISALLLILLDKYFFRFLSRS</sequence>
<keyword evidence="1" id="KW-0812">Transmembrane</keyword>
<dbReference type="Proteomes" id="UP000323521">
    <property type="component" value="Chromosome"/>
</dbReference>
<dbReference type="EMBL" id="CP017634">
    <property type="protein sequence ID" value="ATW26872.1"/>
    <property type="molecule type" value="Genomic_DNA"/>
</dbReference>
<dbReference type="KEGG" id="fwa:DCMF_20775"/>
<keyword evidence="3" id="KW-1185">Reference proteome</keyword>
<proteinExistence type="predicted"/>
<organism evidence="2 3">
    <name type="scientific">Formimonas warabiya</name>
    <dbReference type="NCBI Taxonomy" id="1761012"/>
    <lineage>
        <taxon>Bacteria</taxon>
        <taxon>Bacillati</taxon>
        <taxon>Bacillota</taxon>
        <taxon>Clostridia</taxon>
        <taxon>Eubacteriales</taxon>
        <taxon>Peptococcaceae</taxon>
        <taxon>Candidatus Formimonas</taxon>
    </lineage>
</organism>
<reference evidence="2 3" key="1">
    <citation type="submission" date="2016-10" db="EMBL/GenBank/DDBJ databases">
        <title>Complete Genome Sequence of Peptococcaceae strain DCMF.</title>
        <authorList>
            <person name="Edwards R.J."/>
            <person name="Holland S.I."/>
            <person name="Deshpande N.P."/>
            <person name="Wong Y.K."/>
            <person name="Ertan H."/>
            <person name="Manefield M."/>
            <person name="Russell T.L."/>
            <person name="Lee M.J."/>
        </authorList>
    </citation>
    <scope>NUCLEOTIDE SEQUENCE [LARGE SCALE GENOMIC DNA]</scope>
    <source>
        <strain evidence="2 3">DCMF</strain>
    </source>
</reference>
<evidence type="ECO:0000256" key="1">
    <source>
        <dbReference type="SAM" id="Phobius"/>
    </source>
</evidence>
<dbReference type="InterPro" id="IPR009707">
    <property type="entry name" value="GlpM/YdgC"/>
</dbReference>
<dbReference type="Pfam" id="PF06942">
    <property type="entry name" value="GlpM"/>
    <property type="match status" value="1"/>
</dbReference>
<feature type="transmembrane region" description="Helical" evidence="1">
    <location>
        <begin position="7"/>
        <end position="24"/>
    </location>
</feature>
<keyword evidence="1" id="KW-1133">Transmembrane helix</keyword>
<feature type="transmembrane region" description="Helical" evidence="1">
    <location>
        <begin position="89"/>
        <end position="109"/>
    </location>
</feature>
<dbReference type="AlphaFoldDB" id="A0A3G1KWP9"/>